<accession>A0ABD3QW06</accession>
<keyword evidence="4" id="KW-0560">Oxidoreductase</keyword>
<feature type="transmembrane region" description="Helical" evidence="7">
    <location>
        <begin position="31"/>
        <end position="47"/>
    </location>
</feature>
<evidence type="ECO:0000259" key="8">
    <source>
        <dbReference type="PROSITE" id="PS51471"/>
    </source>
</evidence>
<evidence type="ECO:0000256" key="3">
    <source>
        <dbReference type="ARBA" id="ARBA00022964"/>
    </source>
</evidence>
<evidence type="ECO:0000256" key="1">
    <source>
        <dbReference type="ARBA" id="ARBA00001961"/>
    </source>
</evidence>
<evidence type="ECO:0000256" key="5">
    <source>
        <dbReference type="ARBA" id="ARBA00023004"/>
    </source>
</evidence>
<dbReference type="Proteomes" id="UP001516023">
    <property type="component" value="Unassembled WGS sequence"/>
</dbReference>
<comment type="caution">
    <text evidence="9">The sequence shown here is derived from an EMBL/GenBank/DDBJ whole genome shotgun (WGS) entry which is preliminary data.</text>
</comment>
<evidence type="ECO:0000313" key="9">
    <source>
        <dbReference type="EMBL" id="KAL3804467.1"/>
    </source>
</evidence>
<evidence type="ECO:0000256" key="2">
    <source>
        <dbReference type="ARBA" id="ARBA00022723"/>
    </source>
</evidence>
<keyword evidence="3" id="KW-0223">Dioxygenase</keyword>
<dbReference type="InterPro" id="IPR006620">
    <property type="entry name" value="Pro_4_hyd_alph"/>
</dbReference>
<proteinExistence type="predicted"/>
<dbReference type="EMBL" id="JABMIG020000007">
    <property type="protein sequence ID" value="KAL3804467.1"/>
    <property type="molecule type" value="Genomic_DNA"/>
</dbReference>
<feature type="domain" description="Fe2OG dioxygenase" evidence="8">
    <location>
        <begin position="290"/>
        <end position="380"/>
    </location>
</feature>
<keyword evidence="7" id="KW-0812">Transmembrane</keyword>
<protein>
    <recommendedName>
        <fullName evidence="8">Fe2OG dioxygenase domain-containing protein</fullName>
    </recommendedName>
</protein>
<organism evidence="9 10">
    <name type="scientific">Cyclotella cryptica</name>
    <dbReference type="NCBI Taxonomy" id="29204"/>
    <lineage>
        <taxon>Eukaryota</taxon>
        <taxon>Sar</taxon>
        <taxon>Stramenopiles</taxon>
        <taxon>Ochrophyta</taxon>
        <taxon>Bacillariophyta</taxon>
        <taxon>Coscinodiscophyceae</taxon>
        <taxon>Thalassiosirophycidae</taxon>
        <taxon>Stephanodiscales</taxon>
        <taxon>Stephanodiscaceae</taxon>
        <taxon>Cyclotella</taxon>
    </lineage>
</organism>
<sequence>MNNSIPHYQSHFPGESYLNLHLPDYAWERRIIVYKIIVAVALFFFWLPNKYVFRTVVPAEDGETLIRDSSEEESNKDLSTGDSRRKKQYRKKRGKVVSKSAAADPQQNQQPQQESEPQPTIEVDQLKSSLFTTLGIFSVFLILFLSPNNLFPSRTVLRAPLFTRQECDRVISMAMKAASRNAQTATKDREELMLRFPELIGWEKDVLHGKKNATDFQNHEGWIQLTRLNSLLQTPSGWKKDRHKLYPTTDLNLITDPFTSEDREWLASIFDARLAPIIERAYGIWRGAVRANDIFVVRYDAEDGQDSLRVHTDSSHLSFNVLLNDDFEGGGTRFHHRIKKKVIDVQPEVGETLLSHAMILHEGLRTTKGTRYILVGFNSIDKKDPITGEDTSLSIFSSWLNFSWMQVRFREGAVRGTSNRRRRVREVAEEMDGRSESVDWKDSKYTTSLFRDLDYTMTWLADKFAPLRAGKLVNSHDSEKFIQLMDHAMAERIEAEQKLGIERSRASGYSSWFRGQNLHLDVFGNYADSWTERKDAEKKFRSENL</sequence>
<keyword evidence="7" id="KW-1133">Transmembrane helix</keyword>
<feature type="region of interest" description="Disordered" evidence="6">
    <location>
        <begin position="68"/>
        <end position="120"/>
    </location>
</feature>
<dbReference type="InterPro" id="IPR005123">
    <property type="entry name" value="Oxoglu/Fe-dep_dioxygenase_dom"/>
</dbReference>
<feature type="compositionally biased region" description="Basic residues" evidence="6">
    <location>
        <begin position="84"/>
        <end position="96"/>
    </location>
</feature>
<name>A0ABD3QW06_9STRA</name>
<dbReference type="GO" id="GO:0051213">
    <property type="term" value="F:dioxygenase activity"/>
    <property type="evidence" value="ECO:0007669"/>
    <property type="project" value="UniProtKB-KW"/>
</dbReference>
<dbReference type="AlphaFoldDB" id="A0ABD3QW06"/>
<comment type="cofactor">
    <cofactor evidence="1">
        <name>L-ascorbate</name>
        <dbReference type="ChEBI" id="CHEBI:38290"/>
    </cofactor>
</comment>
<gene>
    <name evidence="9" type="ORF">HJC23_002506</name>
</gene>
<feature type="compositionally biased region" description="Low complexity" evidence="6">
    <location>
        <begin position="105"/>
        <end position="119"/>
    </location>
</feature>
<keyword evidence="5" id="KW-0408">Iron</keyword>
<evidence type="ECO:0000256" key="4">
    <source>
        <dbReference type="ARBA" id="ARBA00023002"/>
    </source>
</evidence>
<dbReference type="SMART" id="SM00702">
    <property type="entry name" value="P4Hc"/>
    <property type="match status" value="1"/>
</dbReference>
<evidence type="ECO:0000256" key="6">
    <source>
        <dbReference type="SAM" id="MobiDB-lite"/>
    </source>
</evidence>
<keyword evidence="7" id="KW-0472">Membrane</keyword>
<evidence type="ECO:0000256" key="7">
    <source>
        <dbReference type="SAM" id="Phobius"/>
    </source>
</evidence>
<keyword evidence="10" id="KW-1185">Reference proteome</keyword>
<feature type="transmembrane region" description="Helical" evidence="7">
    <location>
        <begin position="128"/>
        <end position="146"/>
    </location>
</feature>
<reference evidence="9 10" key="1">
    <citation type="journal article" date="2020" name="G3 (Bethesda)">
        <title>Improved Reference Genome for Cyclotella cryptica CCMP332, a Model for Cell Wall Morphogenesis, Salinity Adaptation, and Lipid Production in Diatoms (Bacillariophyta).</title>
        <authorList>
            <person name="Roberts W.R."/>
            <person name="Downey K.M."/>
            <person name="Ruck E.C."/>
            <person name="Traller J.C."/>
            <person name="Alverson A.J."/>
        </authorList>
    </citation>
    <scope>NUCLEOTIDE SEQUENCE [LARGE SCALE GENOMIC DNA]</scope>
    <source>
        <strain evidence="9 10">CCMP332</strain>
    </source>
</reference>
<keyword evidence="2" id="KW-0479">Metal-binding</keyword>
<dbReference type="Gene3D" id="2.60.120.620">
    <property type="entry name" value="q2cbj1_9rhob like domain"/>
    <property type="match status" value="1"/>
</dbReference>
<dbReference type="GO" id="GO:0046872">
    <property type="term" value="F:metal ion binding"/>
    <property type="evidence" value="ECO:0007669"/>
    <property type="project" value="UniProtKB-KW"/>
</dbReference>
<dbReference type="PROSITE" id="PS51471">
    <property type="entry name" value="FE2OG_OXY"/>
    <property type="match status" value="1"/>
</dbReference>
<evidence type="ECO:0000313" key="10">
    <source>
        <dbReference type="Proteomes" id="UP001516023"/>
    </source>
</evidence>